<comment type="caution">
    <text evidence="2">The sequence shown here is derived from an EMBL/GenBank/DDBJ whole genome shotgun (WGS) entry which is preliminary data.</text>
</comment>
<gene>
    <name evidence="2" type="ORF">COLO4_30948</name>
</gene>
<dbReference type="AlphaFoldDB" id="A0A1R3H6D3"/>
<feature type="transmembrane region" description="Helical" evidence="1">
    <location>
        <begin position="128"/>
        <end position="147"/>
    </location>
</feature>
<sequence length="160" mass="18368">MSTTVTKPKPHPWDKHREPLFQRVISTVIAMIVTHTLFFYWWPRNGDEFIRSLLFAYEDSDRQILVDKIRRVLRVLCICCYLFLIKGVIRPNNGRKGMAQKQLNAFFNGVLSVITIVSCLISSGIIDIYTVILFVCCGTLGILLGRIHELLHEVYGPADE</sequence>
<keyword evidence="1" id="KW-0812">Transmembrane</keyword>
<protein>
    <submittedName>
        <fullName evidence="2">Uncharacterized protein</fullName>
    </submittedName>
</protein>
<feature type="transmembrane region" description="Helical" evidence="1">
    <location>
        <begin position="72"/>
        <end position="91"/>
    </location>
</feature>
<feature type="transmembrane region" description="Helical" evidence="1">
    <location>
        <begin position="103"/>
        <end position="121"/>
    </location>
</feature>
<keyword evidence="1" id="KW-0472">Membrane</keyword>
<proteinExistence type="predicted"/>
<dbReference type="EMBL" id="AWUE01020800">
    <property type="protein sequence ID" value="OMO65894.1"/>
    <property type="molecule type" value="Genomic_DNA"/>
</dbReference>
<evidence type="ECO:0000313" key="2">
    <source>
        <dbReference type="EMBL" id="OMO65894.1"/>
    </source>
</evidence>
<name>A0A1R3H6D3_9ROSI</name>
<accession>A0A1R3H6D3</accession>
<organism evidence="2 3">
    <name type="scientific">Corchorus olitorius</name>
    <dbReference type="NCBI Taxonomy" id="93759"/>
    <lineage>
        <taxon>Eukaryota</taxon>
        <taxon>Viridiplantae</taxon>
        <taxon>Streptophyta</taxon>
        <taxon>Embryophyta</taxon>
        <taxon>Tracheophyta</taxon>
        <taxon>Spermatophyta</taxon>
        <taxon>Magnoliopsida</taxon>
        <taxon>eudicotyledons</taxon>
        <taxon>Gunneridae</taxon>
        <taxon>Pentapetalae</taxon>
        <taxon>rosids</taxon>
        <taxon>malvids</taxon>
        <taxon>Malvales</taxon>
        <taxon>Malvaceae</taxon>
        <taxon>Grewioideae</taxon>
        <taxon>Apeibeae</taxon>
        <taxon>Corchorus</taxon>
    </lineage>
</organism>
<keyword evidence="3" id="KW-1185">Reference proteome</keyword>
<feature type="transmembrane region" description="Helical" evidence="1">
    <location>
        <begin position="20"/>
        <end position="42"/>
    </location>
</feature>
<evidence type="ECO:0000313" key="3">
    <source>
        <dbReference type="Proteomes" id="UP000187203"/>
    </source>
</evidence>
<dbReference type="Proteomes" id="UP000187203">
    <property type="component" value="Unassembled WGS sequence"/>
</dbReference>
<reference evidence="3" key="1">
    <citation type="submission" date="2013-09" db="EMBL/GenBank/DDBJ databases">
        <title>Corchorus olitorius genome sequencing.</title>
        <authorList>
            <person name="Alam M."/>
            <person name="Haque M.S."/>
            <person name="Islam M.S."/>
            <person name="Emdad E.M."/>
            <person name="Islam M.M."/>
            <person name="Ahmed B."/>
            <person name="Halim A."/>
            <person name="Hossen Q.M.M."/>
            <person name="Hossain M.Z."/>
            <person name="Ahmed R."/>
            <person name="Khan M.M."/>
            <person name="Islam R."/>
            <person name="Rashid M.M."/>
            <person name="Khan S.A."/>
            <person name="Rahman M.S."/>
            <person name="Alam M."/>
            <person name="Yahiya A.S."/>
            <person name="Khan M.S."/>
            <person name="Azam M.S."/>
            <person name="Haque T."/>
            <person name="Lashkar M.Z.H."/>
            <person name="Akhand A.I."/>
            <person name="Morshed G."/>
            <person name="Roy S."/>
            <person name="Uddin K.S."/>
            <person name="Rabeya T."/>
            <person name="Hossain A.S."/>
            <person name="Chowdhury A."/>
            <person name="Snigdha A.R."/>
            <person name="Mortoza M.S."/>
            <person name="Matin S.A."/>
            <person name="Hoque S.M.E."/>
            <person name="Islam M.K."/>
            <person name="Roy D.K."/>
            <person name="Haider R."/>
            <person name="Moosa M.M."/>
            <person name="Elias S.M."/>
            <person name="Hasan A.M."/>
            <person name="Jahan S."/>
            <person name="Shafiuddin M."/>
            <person name="Mahmood N."/>
            <person name="Shommy N.S."/>
        </authorList>
    </citation>
    <scope>NUCLEOTIDE SEQUENCE [LARGE SCALE GENOMIC DNA]</scope>
    <source>
        <strain evidence="3">cv. O-4</strain>
    </source>
</reference>
<keyword evidence="1" id="KW-1133">Transmembrane helix</keyword>
<evidence type="ECO:0000256" key="1">
    <source>
        <dbReference type="SAM" id="Phobius"/>
    </source>
</evidence>